<sequence length="730" mass="84050">MDSNGYGHDELPMQRPQRHNIPLEPENSFTNITNPQQIKLLDTLTRLQKLQIDKLEGFDLPQIIVCGVQSSGKSSVLEAITGIPFPRKGNTCTRFITKVTLKPSEEASVRVTIEPGIGSKTRSYENDFPPITNLHNLPRDLQNHFTTAEKLILGGRKTNEFSKDVLCITITGKGRPILQILDLPGLIEVELDDDIRNKDLVREMVAREMRKPNSTILAVVAANVDVQTQTIFGLCAETDRSGDRTIGIVTQPDVSPERAPMYVDLAIGKTSIGKYKYPWHVLKNRSAKELEARTDMRSRNDEEKRYLDEHPWNQIPQENRGIEALRKRLSERLFGEAIKVFPELATQATTKLSGFQRDLKALGGENRTTAEMESIFRTATKSLSKLTEAYSKGRYEYKTIDFESSHAIYLRARIVDQSELFYHRIMTEGHTWSSHIDISAIDPDSDFELSQSNSLKATMNKRKPEVMTREAEIELAKKHLREKRGNEFPLTWDPHHINEFFWKLSREWDGIASEHIAKVHTHCESYFHHATHLSFRPSASKDPKPTFTNHADVATRYFTLSKTHLKHRQDDAERELEKIESDRQGLQTNFNRAYKVQYRQQKNERNMQKAVGAFVRNMDPAETNPNTFAEHQGRQTLEDQVTEVAEDFLRAAWIHYKIMRDGYIANVITQVIERHFLQDISDVPPEREAMDERAFKALVEEDRGLEMQKAELKDKIDTLEECLEILEPYR</sequence>
<dbReference type="InterPro" id="IPR027417">
    <property type="entry name" value="P-loop_NTPase"/>
</dbReference>
<dbReference type="PROSITE" id="PS51718">
    <property type="entry name" value="G_DYNAMIN_2"/>
    <property type="match status" value="1"/>
</dbReference>
<name>S3CNH4_GLAL2</name>
<dbReference type="GO" id="GO:0048312">
    <property type="term" value="P:intracellular distribution of mitochondria"/>
    <property type="evidence" value="ECO:0007669"/>
    <property type="project" value="TreeGrafter"/>
</dbReference>
<proteinExistence type="predicted"/>
<dbReference type="SUPFAM" id="SSF52540">
    <property type="entry name" value="P-loop containing nucleoside triphosphate hydrolases"/>
    <property type="match status" value="1"/>
</dbReference>
<dbReference type="GO" id="GO:0008017">
    <property type="term" value="F:microtubule binding"/>
    <property type="evidence" value="ECO:0007669"/>
    <property type="project" value="TreeGrafter"/>
</dbReference>
<dbReference type="InterPro" id="IPR030381">
    <property type="entry name" value="G_DYNAMIN_dom"/>
</dbReference>
<evidence type="ECO:0000256" key="1">
    <source>
        <dbReference type="ARBA" id="ARBA00022741"/>
    </source>
</evidence>
<evidence type="ECO:0000259" key="5">
    <source>
        <dbReference type="PROSITE" id="PS51718"/>
    </source>
</evidence>
<dbReference type="STRING" id="1116229.S3CNH4"/>
<dbReference type="PRINTS" id="PR00195">
    <property type="entry name" value="DYNAMIN"/>
</dbReference>
<keyword evidence="6" id="KW-0378">Hydrolase</keyword>
<accession>S3CNH4</accession>
<evidence type="ECO:0000313" key="7">
    <source>
        <dbReference type="Proteomes" id="UP000016922"/>
    </source>
</evidence>
<dbReference type="Gene3D" id="3.40.50.300">
    <property type="entry name" value="P-loop containing nucleotide triphosphate hydrolases"/>
    <property type="match status" value="1"/>
</dbReference>
<feature type="domain" description="GED" evidence="4">
    <location>
        <begin position="645"/>
        <end position="730"/>
    </location>
</feature>
<dbReference type="GO" id="GO:0016559">
    <property type="term" value="P:peroxisome fission"/>
    <property type="evidence" value="ECO:0007669"/>
    <property type="project" value="TreeGrafter"/>
</dbReference>
<evidence type="ECO:0000256" key="3">
    <source>
        <dbReference type="SAM" id="Coils"/>
    </source>
</evidence>
<gene>
    <name evidence="6" type="ORF">GLAREA_02638</name>
</gene>
<protein>
    <submittedName>
        <fullName evidence="6">p-loop containing nucleoside triphosphate hydrolase</fullName>
    </submittedName>
</protein>
<dbReference type="GO" id="GO:0016020">
    <property type="term" value="C:membrane"/>
    <property type="evidence" value="ECO:0007669"/>
    <property type="project" value="TreeGrafter"/>
</dbReference>
<dbReference type="CDD" id="cd08771">
    <property type="entry name" value="DLP_1"/>
    <property type="match status" value="1"/>
</dbReference>
<dbReference type="GO" id="GO:0000266">
    <property type="term" value="P:mitochondrial fission"/>
    <property type="evidence" value="ECO:0007669"/>
    <property type="project" value="TreeGrafter"/>
</dbReference>
<dbReference type="Pfam" id="PF00350">
    <property type="entry name" value="Dynamin_N"/>
    <property type="match status" value="1"/>
</dbReference>
<dbReference type="EMBL" id="KE145370">
    <property type="protein sequence ID" value="EPE26724.1"/>
    <property type="molecule type" value="Genomic_DNA"/>
</dbReference>
<organism evidence="6 7">
    <name type="scientific">Glarea lozoyensis (strain ATCC 20868 / MF5171)</name>
    <dbReference type="NCBI Taxonomy" id="1116229"/>
    <lineage>
        <taxon>Eukaryota</taxon>
        <taxon>Fungi</taxon>
        <taxon>Dikarya</taxon>
        <taxon>Ascomycota</taxon>
        <taxon>Pezizomycotina</taxon>
        <taxon>Leotiomycetes</taxon>
        <taxon>Helotiales</taxon>
        <taxon>Helotiaceae</taxon>
        <taxon>Glarea</taxon>
    </lineage>
</organism>
<dbReference type="GO" id="GO:0006897">
    <property type="term" value="P:endocytosis"/>
    <property type="evidence" value="ECO:0007669"/>
    <property type="project" value="TreeGrafter"/>
</dbReference>
<dbReference type="InterPro" id="IPR022812">
    <property type="entry name" value="Dynamin"/>
</dbReference>
<dbReference type="GeneID" id="19461694"/>
<dbReference type="GO" id="GO:0005739">
    <property type="term" value="C:mitochondrion"/>
    <property type="evidence" value="ECO:0007669"/>
    <property type="project" value="TreeGrafter"/>
</dbReference>
<feature type="domain" description="Dynamin-type G" evidence="5">
    <location>
        <begin position="57"/>
        <end position="342"/>
    </location>
</feature>
<evidence type="ECO:0000259" key="4">
    <source>
        <dbReference type="PROSITE" id="PS51388"/>
    </source>
</evidence>
<dbReference type="InterPro" id="IPR045063">
    <property type="entry name" value="Dynamin_N"/>
</dbReference>
<reference evidence="6 7" key="1">
    <citation type="journal article" date="2013" name="BMC Genomics">
        <title>Genomics-driven discovery of the pneumocandin biosynthetic gene cluster in the fungus Glarea lozoyensis.</title>
        <authorList>
            <person name="Chen L."/>
            <person name="Yue Q."/>
            <person name="Zhang X."/>
            <person name="Xiang M."/>
            <person name="Wang C."/>
            <person name="Li S."/>
            <person name="Che Y."/>
            <person name="Ortiz-Lopez F.J."/>
            <person name="Bills G.F."/>
            <person name="Liu X."/>
            <person name="An Z."/>
        </authorList>
    </citation>
    <scope>NUCLEOTIDE SEQUENCE [LARGE SCALE GENOMIC DNA]</scope>
    <source>
        <strain evidence="7">ATCC 20868 / MF5171</strain>
    </source>
</reference>
<feature type="coiled-coil region" evidence="3">
    <location>
        <begin position="562"/>
        <end position="589"/>
    </location>
</feature>
<keyword evidence="7" id="KW-1185">Reference proteome</keyword>
<evidence type="ECO:0000256" key="2">
    <source>
        <dbReference type="ARBA" id="ARBA00023134"/>
    </source>
</evidence>
<dbReference type="HOGENOM" id="CLU_008964_7_3_1"/>
<dbReference type="Proteomes" id="UP000016922">
    <property type="component" value="Unassembled WGS sequence"/>
</dbReference>
<dbReference type="SMART" id="SM00053">
    <property type="entry name" value="DYNc"/>
    <property type="match status" value="1"/>
</dbReference>
<dbReference type="InterPro" id="IPR001401">
    <property type="entry name" value="Dynamin_GTPase"/>
</dbReference>
<evidence type="ECO:0000313" key="6">
    <source>
        <dbReference type="EMBL" id="EPE26724.1"/>
    </source>
</evidence>
<dbReference type="InterPro" id="IPR000375">
    <property type="entry name" value="Dynamin_stalk"/>
</dbReference>
<dbReference type="KEGG" id="glz:GLAREA_02638"/>
<dbReference type="PANTHER" id="PTHR11566">
    <property type="entry name" value="DYNAMIN"/>
    <property type="match status" value="1"/>
</dbReference>
<dbReference type="RefSeq" id="XP_008085914.1">
    <property type="nucleotide sequence ID" value="XM_008087723.1"/>
</dbReference>
<dbReference type="GO" id="GO:0005874">
    <property type="term" value="C:microtubule"/>
    <property type="evidence" value="ECO:0007669"/>
    <property type="project" value="TreeGrafter"/>
</dbReference>
<dbReference type="InterPro" id="IPR020850">
    <property type="entry name" value="GED_dom"/>
</dbReference>
<keyword evidence="2" id="KW-0342">GTP-binding</keyword>
<dbReference type="GO" id="GO:0003924">
    <property type="term" value="F:GTPase activity"/>
    <property type="evidence" value="ECO:0007669"/>
    <property type="project" value="InterPro"/>
</dbReference>
<dbReference type="OrthoDB" id="415706at2759"/>
<dbReference type="PROSITE" id="PS51388">
    <property type="entry name" value="GED"/>
    <property type="match status" value="1"/>
</dbReference>
<dbReference type="GO" id="GO:0005525">
    <property type="term" value="F:GTP binding"/>
    <property type="evidence" value="ECO:0007669"/>
    <property type="project" value="InterPro"/>
</dbReference>
<keyword evidence="1" id="KW-0547">Nucleotide-binding</keyword>
<dbReference type="eggNOG" id="KOG0446">
    <property type="taxonomic scope" value="Eukaryota"/>
</dbReference>
<dbReference type="PANTHER" id="PTHR11566:SF21">
    <property type="entry name" value="DYNAMIN RELATED PROTEIN 1, ISOFORM A"/>
    <property type="match status" value="1"/>
</dbReference>
<keyword evidence="3" id="KW-0175">Coiled coil</keyword>
<dbReference type="Pfam" id="PF01031">
    <property type="entry name" value="Dynamin_M"/>
    <property type="match status" value="1"/>
</dbReference>
<dbReference type="AlphaFoldDB" id="S3CNH4"/>